<name>A0ABV6RBQ9_9MICO</name>
<protein>
    <submittedName>
        <fullName evidence="4">DUF2510 domain-containing protein</fullName>
    </submittedName>
</protein>
<evidence type="ECO:0000256" key="1">
    <source>
        <dbReference type="SAM" id="MobiDB-lite"/>
    </source>
</evidence>
<evidence type="ECO:0000313" key="5">
    <source>
        <dbReference type="Proteomes" id="UP001589793"/>
    </source>
</evidence>
<dbReference type="InterPro" id="IPR018929">
    <property type="entry name" value="DUF2510"/>
</dbReference>
<evidence type="ECO:0000259" key="3">
    <source>
        <dbReference type="Pfam" id="PF10708"/>
    </source>
</evidence>
<keyword evidence="2" id="KW-1133">Transmembrane helix</keyword>
<sequence>MNDQGGPPPGWYKNPADDGGELRWWDGSSWTEHLQPVATNLQGGDKPAPEQSSFLKDLTSGFRPKGEIPTVVVKTQQPASMTDWCCGVPCAVIAVVAIIAAVIGGIQSLLGIG</sequence>
<dbReference type="RefSeq" id="WP_376979938.1">
    <property type="nucleotide sequence ID" value="NZ_JBHLSV010000008.1"/>
</dbReference>
<dbReference type="EMBL" id="JBHLSV010000008">
    <property type="protein sequence ID" value="MFC0674004.1"/>
    <property type="molecule type" value="Genomic_DNA"/>
</dbReference>
<proteinExistence type="predicted"/>
<evidence type="ECO:0000313" key="4">
    <source>
        <dbReference type="EMBL" id="MFC0674004.1"/>
    </source>
</evidence>
<reference evidence="4 5" key="1">
    <citation type="submission" date="2024-09" db="EMBL/GenBank/DDBJ databases">
        <authorList>
            <person name="Sun Q."/>
            <person name="Mori K."/>
        </authorList>
    </citation>
    <scope>NUCLEOTIDE SEQUENCE [LARGE SCALE GENOMIC DNA]</scope>
    <source>
        <strain evidence="4 5">CICC 10874</strain>
    </source>
</reference>
<evidence type="ECO:0000256" key="2">
    <source>
        <dbReference type="SAM" id="Phobius"/>
    </source>
</evidence>
<dbReference type="Proteomes" id="UP001589793">
    <property type="component" value="Unassembled WGS sequence"/>
</dbReference>
<keyword evidence="5" id="KW-1185">Reference proteome</keyword>
<gene>
    <name evidence="4" type="ORF">ACFFF6_08565</name>
</gene>
<comment type="caution">
    <text evidence="4">The sequence shown here is derived from an EMBL/GenBank/DDBJ whole genome shotgun (WGS) entry which is preliminary data.</text>
</comment>
<feature type="compositionally biased region" description="Pro residues" evidence="1">
    <location>
        <begin position="1"/>
        <end position="10"/>
    </location>
</feature>
<organism evidence="4 5">
    <name type="scientific">Brachybacterium hainanense</name>
    <dbReference type="NCBI Taxonomy" id="1541174"/>
    <lineage>
        <taxon>Bacteria</taxon>
        <taxon>Bacillati</taxon>
        <taxon>Actinomycetota</taxon>
        <taxon>Actinomycetes</taxon>
        <taxon>Micrococcales</taxon>
        <taxon>Dermabacteraceae</taxon>
        <taxon>Brachybacterium</taxon>
    </lineage>
</organism>
<feature type="region of interest" description="Disordered" evidence="1">
    <location>
        <begin position="1"/>
        <end position="25"/>
    </location>
</feature>
<keyword evidence="2" id="KW-0472">Membrane</keyword>
<dbReference type="Pfam" id="PF10708">
    <property type="entry name" value="DUF2510"/>
    <property type="match status" value="1"/>
</dbReference>
<feature type="transmembrane region" description="Helical" evidence="2">
    <location>
        <begin position="84"/>
        <end position="110"/>
    </location>
</feature>
<accession>A0ABV6RBQ9</accession>
<keyword evidence="2" id="KW-0812">Transmembrane</keyword>
<feature type="domain" description="DUF2510" evidence="3">
    <location>
        <begin position="9"/>
        <end position="39"/>
    </location>
</feature>